<dbReference type="AlphaFoldDB" id="A0A839DYD2"/>
<dbReference type="EMBL" id="JACGWZ010000005">
    <property type="protein sequence ID" value="MBA8826494.1"/>
    <property type="molecule type" value="Genomic_DNA"/>
</dbReference>
<dbReference type="InterPro" id="IPR050300">
    <property type="entry name" value="GDXG_lipolytic_enzyme"/>
</dbReference>
<evidence type="ECO:0000313" key="3">
    <source>
        <dbReference type="EMBL" id="MBA8826494.1"/>
    </source>
</evidence>
<name>A0A839DYD2_9PSEU</name>
<dbReference type="GO" id="GO:0016787">
    <property type="term" value="F:hydrolase activity"/>
    <property type="evidence" value="ECO:0007669"/>
    <property type="project" value="UniProtKB-KW"/>
</dbReference>
<dbReference type="Proteomes" id="UP000569329">
    <property type="component" value="Unassembled WGS sequence"/>
</dbReference>
<protein>
    <submittedName>
        <fullName evidence="3">Acetyl esterase/lipase</fullName>
    </submittedName>
</protein>
<evidence type="ECO:0000256" key="1">
    <source>
        <dbReference type="ARBA" id="ARBA00022801"/>
    </source>
</evidence>
<reference evidence="3 4" key="1">
    <citation type="submission" date="2020-07" db="EMBL/GenBank/DDBJ databases">
        <title>Sequencing the genomes of 1000 actinobacteria strains.</title>
        <authorList>
            <person name="Klenk H.-P."/>
        </authorList>
    </citation>
    <scope>NUCLEOTIDE SEQUENCE [LARGE SCALE GENOMIC DNA]</scope>
    <source>
        <strain evidence="3 4">DSM 45975</strain>
    </source>
</reference>
<dbReference type="SUPFAM" id="SSF53474">
    <property type="entry name" value="alpha/beta-Hydrolases"/>
    <property type="match status" value="1"/>
</dbReference>
<keyword evidence="1" id="KW-0378">Hydrolase</keyword>
<dbReference type="PANTHER" id="PTHR48081">
    <property type="entry name" value="AB HYDROLASE SUPERFAMILY PROTEIN C4A8.06C"/>
    <property type="match status" value="1"/>
</dbReference>
<sequence length="275" mass="28919">MHAGMYTWTDPALGVSPTDFEATGVDGETVGLRWFTKDGAVSEAAVVYLHGGGVIVGSIDDSAFRIAEYVRSTGVAVLAVEYRLAPEHPHPTPVEDCFAGLSWLVEHASELGADSARVAVMGESAGGGLAAGVALLARERGVALARQILVHPMLDDRTTAPDPELVPFGVWNYDMNFTGWNALLGDAVGTDAVPPSAAPARASELSGLAPAYIEVGELDIFRDEDMEYARRLAAAGVSVEFHVHPGCPHAFDGAAPDADVVARAMADRTRVLARL</sequence>
<proteinExistence type="predicted"/>
<dbReference type="Pfam" id="PF07859">
    <property type="entry name" value="Abhydrolase_3"/>
    <property type="match status" value="1"/>
</dbReference>
<evidence type="ECO:0000313" key="4">
    <source>
        <dbReference type="Proteomes" id="UP000569329"/>
    </source>
</evidence>
<gene>
    <name evidence="3" type="ORF">FHX42_003870</name>
</gene>
<keyword evidence="4" id="KW-1185">Reference proteome</keyword>
<dbReference type="Gene3D" id="3.40.50.1820">
    <property type="entry name" value="alpha/beta hydrolase"/>
    <property type="match status" value="1"/>
</dbReference>
<accession>A0A839DYD2</accession>
<evidence type="ECO:0000259" key="2">
    <source>
        <dbReference type="Pfam" id="PF07859"/>
    </source>
</evidence>
<dbReference type="InterPro" id="IPR029058">
    <property type="entry name" value="AB_hydrolase_fold"/>
</dbReference>
<feature type="domain" description="Alpha/beta hydrolase fold-3" evidence="2">
    <location>
        <begin position="46"/>
        <end position="251"/>
    </location>
</feature>
<dbReference type="InterPro" id="IPR013094">
    <property type="entry name" value="AB_hydrolase_3"/>
</dbReference>
<dbReference type="PANTHER" id="PTHR48081:SF8">
    <property type="entry name" value="ALPHA_BETA HYDROLASE FOLD-3 DOMAIN-CONTAINING PROTEIN-RELATED"/>
    <property type="match status" value="1"/>
</dbReference>
<comment type="caution">
    <text evidence="3">The sequence shown here is derived from an EMBL/GenBank/DDBJ whole genome shotgun (WGS) entry which is preliminary data.</text>
</comment>
<organism evidence="3 4">
    <name type="scientific">Halosaccharopolyspora lacisalsi</name>
    <dbReference type="NCBI Taxonomy" id="1000566"/>
    <lineage>
        <taxon>Bacteria</taxon>
        <taxon>Bacillati</taxon>
        <taxon>Actinomycetota</taxon>
        <taxon>Actinomycetes</taxon>
        <taxon>Pseudonocardiales</taxon>
        <taxon>Pseudonocardiaceae</taxon>
        <taxon>Halosaccharopolyspora</taxon>
    </lineage>
</organism>